<dbReference type="PANTHER" id="PTHR13117:SF5">
    <property type="entry name" value="PROTEIN RFT1 HOMOLOG"/>
    <property type="match status" value="1"/>
</dbReference>
<gene>
    <name evidence="10" type="ORF">DGYR_LOCUS2214</name>
</gene>
<dbReference type="Proteomes" id="UP000549394">
    <property type="component" value="Unassembled WGS sequence"/>
</dbReference>
<evidence type="ECO:0000256" key="7">
    <source>
        <dbReference type="ARBA" id="ARBA00023136"/>
    </source>
</evidence>
<feature type="transmembrane region" description="Helical" evidence="9">
    <location>
        <begin position="120"/>
        <end position="141"/>
    </location>
</feature>
<evidence type="ECO:0000256" key="1">
    <source>
        <dbReference type="ARBA" id="ARBA00004477"/>
    </source>
</evidence>
<dbReference type="Pfam" id="PF04506">
    <property type="entry name" value="Rft-1"/>
    <property type="match status" value="1"/>
</dbReference>
<evidence type="ECO:0000313" key="10">
    <source>
        <dbReference type="EMBL" id="CAD5113179.1"/>
    </source>
</evidence>
<feature type="transmembrane region" description="Helical" evidence="9">
    <location>
        <begin position="270"/>
        <end position="291"/>
    </location>
</feature>
<evidence type="ECO:0000256" key="9">
    <source>
        <dbReference type="RuleBase" id="RU365067"/>
    </source>
</evidence>
<dbReference type="OrthoDB" id="6285682at2759"/>
<reference evidence="10 11" key="1">
    <citation type="submission" date="2020-08" db="EMBL/GenBank/DDBJ databases">
        <authorList>
            <person name="Hejnol A."/>
        </authorList>
    </citation>
    <scope>NUCLEOTIDE SEQUENCE [LARGE SCALE GENOMIC DNA]</scope>
</reference>
<feature type="transmembrane region" description="Helical" evidence="9">
    <location>
        <begin position="227"/>
        <end position="250"/>
    </location>
</feature>
<keyword evidence="11" id="KW-1185">Reference proteome</keyword>
<dbReference type="InterPro" id="IPR007594">
    <property type="entry name" value="RFT1"/>
</dbReference>
<comment type="similarity">
    <text evidence="3 9">Belongs to the RFT1 family.</text>
</comment>
<dbReference type="PANTHER" id="PTHR13117">
    <property type="entry name" value="ENDOPLASMIC RETICULUM MULTISPAN TRANSMEMBRANE PROTEIN-RELATED"/>
    <property type="match status" value="1"/>
</dbReference>
<protein>
    <recommendedName>
        <fullName evidence="9">Protein RFT1 homolog</fullName>
    </recommendedName>
</protein>
<evidence type="ECO:0000256" key="6">
    <source>
        <dbReference type="ARBA" id="ARBA00022989"/>
    </source>
</evidence>
<feature type="transmembrane region" description="Helical" evidence="9">
    <location>
        <begin position="390"/>
        <end position="412"/>
    </location>
</feature>
<keyword evidence="4 9" id="KW-0812">Transmembrane</keyword>
<organism evidence="10 11">
    <name type="scientific">Dimorphilus gyrociliatus</name>
    <dbReference type="NCBI Taxonomy" id="2664684"/>
    <lineage>
        <taxon>Eukaryota</taxon>
        <taxon>Metazoa</taxon>
        <taxon>Spiralia</taxon>
        <taxon>Lophotrochozoa</taxon>
        <taxon>Annelida</taxon>
        <taxon>Polychaeta</taxon>
        <taxon>Polychaeta incertae sedis</taxon>
        <taxon>Dinophilidae</taxon>
        <taxon>Dimorphilus</taxon>
    </lineage>
</organism>
<evidence type="ECO:0000256" key="8">
    <source>
        <dbReference type="ARBA" id="ARBA00045912"/>
    </source>
</evidence>
<evidence type="ECO:0000313" key="11">
    <source>
        <dbReference type="Proteomes" id="UP000549394"/>
    </source>
</evidence>
<evidence type="ECO:0000256" key="5">
    <source>
        <dbReference type="ARBA" id="ARBA00022824"/>
    </source>
</evidence>
<comment type="subcellular location">
    <subcellularLocation>
        <location evidence="1 9">Endoplasmic reticulum membrane</location>
        <topology evidence="1 9">Multi-pass membrane protein</topology>
    </subcellularLocation>
</comment>
<evidence type="ECO:0000256" key="4">
    <source>
        <dbReference type="ARBA" id="ARBA00022692"/>
    </source>
</evidence>
<comment type="function">
    <text evidence="8 9">Intramembrane glycolipid transporter that operates in the biosynthetic pathway of dolichol-linked oligosaccharides, the glycan precursors employed in protein asparagine (N)-glycosylation. The sequential addition of sugars to dolichol pyrophosphate produces dolichol-linked oligosaccharides containing fourteen sugars, including two GlcNAcs, nine mannoses and three glucoses. Once assembled, the oligosaccharide is transferred from the lipid to nascent proteins by oligosaccharyltransferases. The assembly of dolichol-linked oligosaccharides begins on the cytosolic side of the endoplasmic reticulum membrane and finishes in its lumen. RFT1 could mediate the translocation of the cytosolically oriented intermediate DolPP-GlcNAc2Man5, produced by ALG11, into the ER lumen where dolichol-linked oligosaccharides assembly continues. However, the intramembrane lipid transporter activity could not be confirmed in vitro.</text>
</comment>
<keyword evidence="6 9" id="KW-1133">Transmembrane helix</keyword>
<comment type="caution">
    <text evidence="9">Lacks conserved residue(s) required for the propagation of feature annotation.</text>
</comment>
<name>A0A7I8VA30_9ANNE</name>
<proteinExistence type="inferred from homology"/>
<keyword evidence="7 9" id="KW-0472">Membrane</keyword>
<dbReference type="GO" id="GO:0005789">
    <property type="term" value="C:endoplasmic reticulum membrane"/>
    <property type="evidence" value="ECO:0007669"/>
    <property type="project" value="UniProtKB-SubCell"/>
</dbReference>
<sequence>MENHNILASATTSALCHMIYQFMFRMSSFILNTLIIRQTSKELLGVVNVRLTLLYTTLLFVTQECFKKACTNRNSVKNKPWSEINNVLWLGVPASIFCVLILSLLWIFGFKQPVEPYYTFAVLAFGVSVVIESFSLPLFVLGQLHLYVKLRVQGERYVMTIFHVLNFQDQGKYDVINNLGSMVARFIFMPVEESSHLLFSQTLTRGKDASSQPKKDLELASSFLENVLKFVTTLGLLACAFGQAYSFLALNLYGGELLSSDSGPCLLRTFCVYLLLLAVNGVTESFVFSVMKKNQIESYNRKMLLFSIIFVILSLILTKLLGGVGFVWANGANMLARIIHSFLYIREFYKSSNYSPLKGVYPTKAFVISLLCSLGITCASERLFYPVSTLTVLIHVSIGGVCLAGVLLTLWLTDKAFIQFMLNFVRNRSNPKKIN</sequence>
<evidence type="ECO:0000256" key="3">
    <source>
        <dbReference type="ARBA" id="ARBA00010288"/>
    </source>
</evidence>
<comment type="pathway">
    <text evidence="2">Protein modification; protein glycosylation.</text>
</comment>
<comment type="caution">
    <text evidence="10">The sequence shown here is derived from an EMBL/GenBank/DDBJ whole genome shotgun (WGS) entry which is preliminary data.</text>
</comment>
<dbReference type="GO" id="GO:0034203">
    <property type="term" value="P:glycolipid translocation"/>
    <property type="evidence" value="ECO:0007669"/>
    <property type="project" value="TreeGrafter"/>
</dbReference>
<evidence type="ECO:0000256" key="2">
    <source>
        <dbReference type="ARBA" id="ARBA00004922"/>
    </source>
</evidence>
<feature type="transmembrane region" description="Helical" evidence="9">
    <location>
        <begin position="303"/>
        <end position="321"/>
    </location>
</feature>
<dbReference type="EMBL" id="CAJFCJ010000003">
    <property type="protein sequence ID" value="CAD5113179.1"/>
    <property type="molecule type" value="Genomic_DNA"/>
</dbReference>
<keyword evidence="5" id="KW-0256">Endoplasmic reticulum</keyword>
<feature type="transmembrane region" description="Helical" evidence="9">
    <location>
        <begin position="6"/>
        <end position="24"/>
    </location>
</feature>
<accession>A0A7I8VA30</accession>
<dbReference type="AlphaFoldDB" id="A0A7I8VA30"/>
<feature type="transmembrane region" description="Helical" evidence="9">
    <location>
        <begin position="87"/>
        <end position="108"/>
    </location>
</feature>
<dbReference type="GO" id="GO:0006488">
    <property type="term" value="P:dolichol-linked oligosaccharide biosynthetic process"/>
    <property type="evidence" value="ECO:0007669"/>
    <property type="project" value="InterPro"/>
</dbReference>